<name>A1S964_SHEAM</name>
<dbReference type="eggNOG" id="COG2856">
    <property type="taxonomic scope" value="Bacteria"/>
</dbReference>
<dbReference type="EMBL" id="CP000507">
    <property type="protein sequence ID" value="ABM00921.1"/>
    <property type="molecule type" value="Genomic_DNA"/>
</dbReference>
<dbReference type="HOGENOM" id="CLU_1030126_0_0_6"/>
<dbReference type="KEGG" id="saz:Sama_2718"/>
<keyword evidence="3" id="KW-1185">Reference proteome</keyword>
<organism evidence="2 3">
    <name type="scientific">Shewanella amazonensis (strain ATCC BAA-1098 / SB2B)</name>
    <dbReference type="NCBI Taxonomy" id="326297"/>
    <lineage>
        <taxon>Bacteria</taxon>
        <taxon>Pseudomonadati</taxon>
        <taxon>Pseudomonadota</taxon>
        <taxon>Gammaproteobacteria</taxon>
        <taxon>Alteromonadales</taxon>
        <taxon>Shewanellaceae</taxon>
        <taxon>Shewanella</taxon>
    </lineage>
</organism>
<dbReference type="Proteomes" id="UP000009175">
    <property type="component" value="Chromosome"/>
</dbReference>
<dbReference type="PANTHER" id="PTHR43236:SF1">
    <property type="entry name" value="BLL7220 PROTEIN"/>
    <property type="match status" value="1"/>
</dbReference>
<dbReference type="InterPro" id="IPR052345">
    <property type="entry name" value="Rad_response_metalloprotease"/>
</dbReference>
<sequence length="266" mass="29961">MIKKQRGAIEAEDLLEDLGIDSLPVDPFEIASLVDNPSFRVVFNLVPYDAKSILGKAIGNDSGAVVDINSNIPDEGRLNFTAAHELGHVCMHIMPGSKTSFECGKQQLQSSHDDPFEKEANEFASALLMPEKLINELTDKNINWKNIKHIKDICKTSLESTFRRLSTIYSEPCALIIHKNGKFTRFVTSPYFEVYIERNNLSDEQLKKCANGLNNEFFSSFEESSPSGWVKPKVRSYTLQKIYTSSVSLSDGFVYTLIKYNDKCLN</sequence>
<dbReference type="RefSeq" id="WP_011760826.1">
    <property type="nucleotide sequence ID" value="NC_008700.1"/>
</dbReference>
<evidence type="ECO:0000313" key="2">
    <source>
        <dbReference type="EMBL" id="ABM00921.1"/>
    </source>
</evidence>
<dbReference type="STRING" id="326297.Sama_2718"/>
<feature type="domain" description="IrrE N-terminal-like" evidence="1">
    <location>
        <begin position="63"/>
        <end position="159"/>
    </location>
</feature>
<reference evidence="2 3" key="1">
    <citation type="submission" date="2006-12" db="EMBL/GenBank/DDBJ databases">
        <title>Complete sequence of Shewanella amazonensis SB2B.</title>
        <authorList>
            <consortium name="US DOE Joint Genome Institute"/>
            <person name="Copeland A."/>
            <person name="Lucas S."/>
            <person name="Lapidus A."/>
            <person name="Barry K."/>
            <person name="Detter J.C."/>
            <person name="Glavina del Rio T."/>
            <person name="Hammon N."/>
            <person name="Israni S."/>
            <person name="Dalin E."/>
            <person name="Tice H."/>
            <person name="Pitluck S."/>
            <person name="Munk A.C."/>
            <person name="Brettin T."/>
            <person name="Bruce D."/>
            <person name="Han C."/>
            <person name="Tapia R."/>
            <person name="Gilna P."/>
            <person name="Schmutz J."/>
            <person name="Larimer F."/>
            <person name="Land M."/>
            <person name="Hauser L."/>
            <person name="Kyrpides N."/>
            <person name="Mikhailova N."/>
            <person name="Fredrickson J."/>
            <person name="Richardson P."/>
        </authorList>
    </citation>
    <scope>NUCLEOTIDE SEQUENCE [LARGE SCALE GENOMIC DNA]</scope>
    <source>
        <strain evidence="3">ATCC BAA-1098 / SB2B</strain>
    </source>
</reference>
<proteinExistence type="predicted"/>
<dbReference type="Pfam" id="PF06114">
    <property type="entry name" value="Peptidase_M78"/>
    <property type="match status" value="1"/>
</dbReference>
<accession>A1S964</accession>
<dbReference type="PANTHER" id="PTHR43236">
    <property type="entry name" value="ANTITOXIN HIGA1"/>
    <property type="match status" value="1"/>
</dbReference>
<evidence type="ECO:0000313" key="3">
    <source>
        <dbReference type="Proteomes" id="UP000009175"/>
    </source>
</evidence>
<dbReference type="Gene3D" id="1.10.10.2910">
    <property type="match status" value="1"/>
</dbReference>
<protein>
    <recommendedName>
        <fullName evidence="1">IrrE N-terminal-like domain-containing protein</fullName>
    </recommendedName>
</protein>
<gene>
    <name evidence="2" type="ordered locus">Sama_2718</name>
</gene>
<dbReference type="AlphaFoldDB" id="A1S964"/>
<dbReference type="InterPro" id="IPR010359">
    <property type="entry name" value="IrrE_HExxH"/>
</dbReference>
<evidence type="ECO:0000259" key="1">
    <source>
        <dbReference type="Pfam" id="PF06114"/>
    </source>
</evidence>